<evidence type="ECO:0000256" key="1">
    <source>
        <dbReference type="SAM" id="MobiDB-lite"/>
    </source>
</evidence>
<reference evidence="2" key="1">
    <citation type="submission" date="2020-05" db="EMBL/GenBank/DDBJ databases">
        <authorList>
            <person name="Chiriac C."/>
            <person name="Salcher M."/>
            <person name="Ghai R."/>
            <person name="Kavagutti S V."/>
        </authorList>
    </citation>
    <scope>NUCLEOTIDE SEQUENCE</scope>
</reference>
<protein>
    <submittedName>
        <fullName evidence="2">Uncharacterized protein</fullName>
    </submittedName>
</protein>
<evidence type="ECO:0000313" key="2">
    <source>
        <dbReference type="EMBL" id="CAB5218130.1"/>
    </source>
</evidence>
<organism evidence="2">
    <name type="scientific">uncultured Caudovirales phage</name>
    <dbReference type="NCBI Taxonomy" id="2100421"/>
    <lineage>
        <taxon>Viruses</taxon>
        <taxon>Duplodnaviria</taxon>
        <taxon>Heunggongvirae</taxon>
        <taxon>Uroviricota</taxon>
        <taxon>Caudoviricetes</taxon>
        <taxon>Peduoviridae</taxon>
        <taxon>Maltschvirus</taxon>
        <taxon>Maltschvirus maltsch</taxon>
    </lineage>
</organism>
<gene>
    <name evidence="2" type="ORF">UFOVP204_12</name>
</gene>
<name>A0A6J7WJZ1_9CAUD</name>
<dbReference type="EMBL" id="LR798257">
    <property type="protein sequence ID" value="CAB5218130.1"/>
    <property type="molecule type" value="Genomic_DNA"/>
</dbReference>
<sequence length="245" mass="28375">MTKKLIKFKPGMPGLKKNSDTAPMPTSKTLPEWYRKADRFARDPRTGEFWENPDGSGKAPTWKACPAMFDIMTSGYVFVTPCDIEFYLDENEKIAVKVLDKQFEHFCTPREPMDQFTGPMNCYEEHFAWFPNWAPSLPEGYSAIYFAPINRFDLPFVMTSGIVDNDKIDLPGSVPFFINKGFTGLIKKGTPYLQILPFKREDWQSEVVQEDDRSLYARAMANSRFYRIKDGGVYKNKVWSKRSYD</sequence>
<feature type="region of interest" description="Disordered" evidence="1">
    <location>
        <begin position="9"/>
        <end position="28"/>
    </location>
</feature>
<accession>A0A6J7WJZ1</accession>
<proteinExistence type="predicted"/>